<evidence type="ECO:0000256" key="1">
    <source>
        <dbReference type="ARBA" id="ARBA00001033"/>
    </source>
</evidence>
<dbReference type="Proteomes" id="UP000054172">
    <property type="component" value="Unassembled WGS sequence"/>
</dbReference>
<keyword evidence="3 6" id="KW-0479">Metal-binding</keyword>
<evidence type="ECO:0000256" key="7">
    <source>
        <dbReference type="RuleBase" id="RU364068"/>
    </source>
</evidence>
<dbReference type="GO" id="GO:0046872">
    <property type="term" value="F:metal ion binding"/>
    <property type="evidence" value="ECO:0007669"/>
    <property type="project" value="UniProtKB-KW"/>
</dbReference>
<dbReference type="InterPro" id="IPR022337">
    <property type="entry name" value="Inositol_monophosphatase_SuhB"/>
</dbReference>
<proteinExistence type="inferred from homology"/>
<dbReference type="PATRIC" id="fig|1702214.3.peg.239"/>
<dbReference type="PRINTS" id="PR01959">
    <property type="entry name" value="SBIMPHPHTASE"/>
</dbReference>
<feature type="binding site" evidence="6">
    <location>
        <position position="214"/>
    </location>
    <ligand>
        <name>Mg(2+)</name>
        <dbReference type="ChEBI" id="CHEBI:18420"/>
        <label>1</label>
        <note>catalytic</note>
    </ligand>
</feature>
<comment type="similarity">
    <text evidence="7">Belongs to the inositol monophosphatase superfamily.</text>
</comment>
<dbReference type="InterPro" id="IPR033942">
    <property type="entry name" value="IMPase"/>
</dbReference>
<dbReference type="Gene3D" id="3.30.540.10">
    <property type="entry name" value="Fructose-1,6-Bisphosphatase, subunit A, domain 1"/>
    <property type="match status" value="1"/>
</dbReference>
<evidence type="ECO:0000313" key="8">
    <source>
        <dbReference type="EMBL" id="KQM09737.1"/>
    </source>
</evidence>
<evidence type="ECO:0000256" key="4">
    <source>
        <dbReference type="ARBA" id="ARBA00022801"/>
    </source>
</evidence>
<feature type="binding site" evidence="6">
    <location>
        <position position="89"/>
    </location>
    <ligand>
        <name>Mg(2+)</name>
        <dbReference type="ChEBI" id="CHEBI:18420"/>
        <label>1</label>
        <note>catalytic</note>
    </ligand>
</feature>
<comment type="cofactor">
    <cofactor evidence="2 6 7">
        <name>Mg(2+)</name>
        <dbReference type="ChEBI" id="CHEBI:18420"/>
    </cofactor>
</comment>
<dbReference type="GO" id="GO:0007165">
    <property type="term" value="P:signal transduction"/>
    <property type="evidence" value="ECO:0007669"/>
    <property type="project" value="TreeGrafter"/>
</dbReference>
<dbReference type="GO" id="GO:0008934">
    <property type="term" value="F:inositol monophosphate 1-phosphatase activity"/>
    <property type="evidence" value="ECO:0007669"/>
    <property type="project" value="InterPro"/>
</dbReference>
<protein>
    <recommendedName>
        <fullName evidence="7">Inositol-1-monophosphatase</fullName>
        <ecNumber evidence="7">3.1.3.25</ecNumber>
    </recommendedName>
</protein>
<dbReference type="PANTHER" id="PTHR20854">
    <property type="entry name" value="INOSITOL MONOPHOSPHATASE"/>
    <property type="match status" value="1"/>
</dbReference>
<dbReference type="SUPFAM" id="SSF56655">
    <property type="entry name" value="Carbohydrate phosphatase"/>
    <property type="match status" value="1"/>
</dbReference>
<dbReference type="PROSITE" id="PS00629">
    <property type="entry name" value="IMP_1"/>
    <property type="match status" value="1"/>
</dbReference>
<dbReference type="PANTHER" id="PTHR20854:SF4">
    <property type="entry name" value="INOSITOL-1-MONOPHOSPHATASE-RELATED"/>
    <property type="match status" value="1"/>
</dbReference>
<accession>A0A0Q4BBQ4</accession>
<dbReference type="AlphaFoldDB" id="A0A0Q4BBQ4"/>
<comment type="caution">
    <text evidence="9">The sequence shown here is derived from an EMBL/GenBank/DDBJ whole genome shotgun (WGS) entry which is preliminary data.</text>
</comment>
<keyword evidence="4 7" id="KW-0378">Hydrolase</keyword>
<feature type="binding site" evidence="6">
    <location>
        <position position="88"/>
    </location>
    <ligand>
        <name>Mg(2+)</name>
        <dbReference type="ChEBI" id="CHEBI:18420"/>
        <label>1</label>
        <note>catalytic</note>
    </ligand>
</feature>
<evidence type="ECO:0000256" key="6">
    <source>
        <dbReference type="PIRSR" id="PIRSR600760-2"/>
    </source>
</evidence>
<dbReference type="PRINTS" id="PR00377">
    <property type="entry name" value="IMPHPHTASES"/>
</dbReference>
<evidence type="ECO:0000256" key="5">
    <source>
        <dbReference type="ARBA" id="ARBA00022842"/>
    </source>
</evidence>
<name>A0A0Q4BBQ4_9BACT</name>
<feature type="binding site" evidence="6">
    <location>
        <position position="86"/>
    </location>
    <ligand>
        <name>Mg(2+)</name>
        <dbReference type="ChEBI" id="CHEBI:18420"/>
        <label>1</label>
        <note>catalytic</note>
    </ligand>
</feature>
<feature type="binding site" evidence="6">
    <location>
        <position position="70"/>
    </location>
    <ligand>
        <name>Mg(2+)</name>
        <dbReference type="ChEBI" id="CHEBI:18420"/>
        <label>1</label>
        <note>catalytic</note>
    </ligand>
</feature>
<comment type="catalytic activity">
    <reaction evidence="1 7">
        <text>a myo-inositol phosphate + H2O = myo-inositol + phosphate</text>
        <dbReference type="Rhea" id="RHEA:24056"/>
        <dbReference type="ChEBI" id="CHEBI:15377"/>
        <dbReference type="ChEBI" id="CHEBI:17268"/>
        <dbReference type="ChEBI" id="CHEBI:43474"/>
        <dbReference type="ChEBI" id="CHEBI:84139"/>
        <dbReference type="EC" id="3.1.3.25"/>
    </reaction>
</comment>
<dbReference type="Gene3D" id="3.40.190.80">
    <property type="match status" value="1"/>
</dbReference>
<gene>
    <name evidence="8" type="ORF">AL399_00265</name>
    <name evidence="9" type="ORF">AL399_00535</name>
</gene>
<sequence>MARLQPVCQATIALAVEVGEFLRAEARTFRKEAVEEKGRHDFVSYVDKTAEGMIIPRLRELLPEAGVVSEEGGGTQKAEEFNWIVDPLDGTTNFIHGLSPFAVSIGLTFHDVPVLGVIHEATHRETYYAVQGQGAYLDGKPLQASECGSVDAALIATGFPYTDYSSMGSFFRSMDYFMRNSHGLRRLGSAATDLAYVAAGRVDAFYEYGLHAWDVAAGIAICLEAGVRFSDFQGGDDYLYGGELLCAGSGMFEEFRDIIAGFYRG</sequence>
<keyword evidence="5 6" id="KW-0460">Magnesium</keyword>
<evidence type="ECO:0000256" key="2">
    <source>
        <dbReference type="ARBA" id="ARBA00001946"/>
    </source>
</evidence>
<dbReference type="EMBL" id="LIIK01000001">
    <property type="protein sequence ID" value="KQM09737.1"/>
    <property type="molecule type" value="Genomic_DNA"/>
</dbReference>
<dbReference type="InterPro" id="IPR020583">
    <property type="entry name" value="Inositol_monoP_metal-BS"/>
</dbReference>
<dbReference type="Pfam" id="PF00459">
    <property type="entry name" value="Inositol_P"/>
    <property type="match status" value="1"/>
</dbReference>
<evidence type="ECO:0000256" key="3">
    <source>
        <dbReference type="ARBA" id="ARBA00022723"/>
    </source>
</evidence>
<reference evidence="9 10" key="1">
    <citation type="submission" date="2015-08" db="EMBL/GenBank/DDBJ databases">
        <title>Candidatus Bacteriodes Periocalifornicus.</title>
        <authorList>
            <person name="McLean J.S."/>
            <person name="Kelley S."/>
        </authorList>
    </citation>
    <scope>NUCLEOTIDE SEQUENCE [LARGE SCALE GENOMIC DNA]</scope>
    <source>
        <strain evidence="9">12B</strain>
    </source>
</reference>
<evidence type="ECO:0000313" key="9">
    <source>
        <dbReference type="EMBL" id="KQM09745.1"/>
    </source>
</evidence>
<dbReference type="EC" id="3.1.3.25" evidence="7"/>
<dbReference type="InterPro" id="IPR000760">
    <property type="entry name" value="Inositol_monophosphatase-like"/>
</dbReference>
<dbReference type="GO" id="GO:0006020">
    <property type="term" value="P:inositol metabolic process"/>
    <property type="evidence" value="ECO:0007669"/>
    <property type="project" value="TreeGrafter"/>
</dbReference>
<dbReference type="CDD" id="cd01639">
    <property type="entry name" value="IMPase"/>
    <property type="match status" value="1"/>
</dbReference>
<organism evidence="9 10">
    <name type="scientific">Candidatus [Bacteroides] periocalifornicus</name>
    <dbReference type="NCBI Taxonomy" id="1702214"/>
    <lineage>
        <taxon>Bacteria</taxon>
        <taxon>Pseudomonadati</taxon>
        <taxon>Bacteroidota</taxon>
    </lineage>
</organism>
<evidence type="ECO:0000313" key="10">
    <source>
        <dbReference type="Proteomes" id="UP000054172"/>
    </source>
</evidence>
<dbReference type="STRING" id="1702214.AL399_00265"/>
<dbReference type="EMBL" id="LIIK01000001">
    <property type="protein sequence ID" value="KQM09745.1"/>
    <property type="molecule type" value="Genomic_DNA"/>
</dbReference>
<keyword evidence="10" id="KW-1185">Reference proteome</keyword>
<dbReference type="FunFam" id="3.30.540.10:FF:000003">
    <property type="entry name" value="Inositol-1-monophosphatase"/>
    <property type="match status" value="1"/>
</dbReference>